<dbReference type="PANTHER" id="PTHR43297">
    <property type="entry name" value="OLIGOPEPTIDE TRANSPORT ATP-BINDING PROTEIN APPD"/>
    <property type="match status" value="1"/>
</dbReference>
<evidence type="ECO:0000256" key="9">
    <source>
        <dbReference type="ARBA" id="ARBA00023065"/>
    </source>
</evidence>
<keyword evidence="4" id="KW-1003">Cell membrane</keyword>
<dbReference type="EC" id="7.2.2.11" evidence="13"/>
<dbReference type="InterPro" id="IPR050388">
    <property type="entry name" value="ABC_Ni/Peptide_Import"/>
</dbReference>
<feature type="domain" description="ABC transporter" evidence="16">
    <location>
        <begin position="5"/>
        <end position="251"/>
    </location>
</feature>
<dbReference type="CDD" id="cd03257">
    <property type="entry name" value="ABC_NikE_OppD_transporters"/>
    <property type="match status" value="1"/>
</dbReference>
<keyword evidence="6" id="KW-0547">Nucleotide-binding</keyword>
<evidence type="ECO:0000256" key="6">
    <source>
        <dbReference type="ARBA" id="ARBA00022741"/>
    </source>
</evidence>
<dbReference type="OrthoDB" id="9809450at2"/>
<dbReference type="Pfam" id="PF08352">
    <property type="entry name" value="oligo_HPY"/>
    <property type="match status" value="1"/>
</dbReference>
<organism evidence="17 18">
    <name type="scientific">Acetobacterium paludosum</name>
    <dbReference type="NCBI Taxonomy" id="52693"/>
    <lineage>
        <taxon>Bacteria</taxon>
        <taxon>Bacillati</taxon>
        <taxon>Bacillota</taxon>
        <taxon>Clostridia</taxon>
        <taxon>Eubacteriales</taxon>
        <taxon>Eubacteriaceae</taxon>
        <taxon>Acetobacterium</taxon>
    </lineage>
</organism>
<keyword evidence="9" id="KW-0406">Ion transport</keyword>
<evidence type="ECO:0000256" key="4">
    <source>
        <dbReference type="ARBA" id="ARBA00022475"/>
    </source>
</evidence>
<comment type="similarity">
    <text evidence="2">Belongs to the ABC transporter superfamily.</text>
</comment>
<dbReference type="GO" id="GO:0015833">
    <property type="term" value="P:peptide transport"/>
    <property type="evidence" value="ECO:0007669"/>
    <property type="project" value="InterPro"/>
</dbReference>
<keyword evidence="3" id="KW-0813">Transport</keyword>
<comment type="subcellular location">
    <subcellularLocation>
        <location evidence="1">Cell membrane</location>
        <topology evidence="1">Peripheral membrane protein</topology>
    </subcellularLocation>
</comment>
<sequence length="312" mass="34525">MKKILSITGLTIDSQLMHGSHRIVNDLSFELEQGETLAIVGESGCGKTMTALSIFGLLPENCTASGTVTFDDCNLLSLREKELSRMRGIDFVLIPQSGADFLNPGLKVRTQIYETLKRTGIKDKRILEKTACDLLNSVSFQNPDSIMNKYPFQLSGGMAQRVVLAMGLTFSPKLVISDEPTRGIDSNTSMAYLKELTSVFSDSGIVIITHDISVADYCKNIFIMYAGECMEYGDCTRILNNPSHPYTKSLIAALPINGFSLNSRKASIPQDFLNTGCTFYPHCPQSTKKCQTDKPEKQIIDQTKVWCHHVKS</sequence>
<proteinExistence type="inferred from homology"/>
<evidence type="ECO:0000256" key="14">
    <source>
        <dbReference type="ARBA" id="ARBA00044143"/>
    </source>
</evidence>
<evidence type="ECO:0000256" key="12">
    <source>
        <dbReference type="ARBA" id="ARBA00038669"/>
    </source>
</evidence>
<dbReference type="RefSeq" id="WP_148567376.1">
    <property type="nucleotide sequence ID" value="NZ_RXYA01000009.1"/>
</dbReference>
<dbReference type="InterPro" id="IPR003439">
    <property type="entry name" value="ABC_transporter-like_ATP-bd"/>
</dbReference>
<dbReference type="InterPro" id="IPR027417">
    <property type="entry name" value="P-loop_NTPase"/>
</dbReference>
<evidence type="ECO:0000256" key="15">
    <source>
        <dbReference type="ARBA" id="ARBA00048610"/>
    </source>
</evidence>
<dbReference type="InterPro" id="IPR003593">
    <property type="entry name" value="AAA+_ATPase"/>
</dbReference>
<keyword evidence="11" id="KW-0472">Membrane</keyword>
<evidence type="ECO:0000256" key="5">
    <source>
        <dbReference type="ARBA" id="ARBA00022596"/>
    </source>
</evidence>
<evidence type="ECO:0000313" key="18">
    <source>
        <dbReference type="Proteomes" id="UP000616595"/>
    </source>
</evidence>
<comment type="catalytic activity">
    <reaction evidence="15">
        <text>Ni(2+)(out) + ATP + H2O = Ni(2+)(in) + ADP + phosphate + H(+)</text>
        <dbReference type="Rhea" id="RHEA:15557"/>
        <dbReference type="ChEBI" id="CHEBI:15377"/>
        <dbReference type="ChEBI" id="CHEBI:15378"/>
        <dbReference type="ChEBI" id="CHEBI:30616"/>
        <dbReference type="ChEBI" id="CHEBI:43474"/>
        <dbReference type="ChEBI" id="CHEBI:49786"/>
        <dbReference type="ChEBI" id="CHEBI:456216"/>
        <dbReference type="EC" id="7.2.2.11"/>
    </reaction>
    <physiologicalReaction direction="left-to-right" evidence="15">
        <dbReference type="Rhea" id="RHEA:15558"/>
    </physiologicalReaction>
</comment>
<dbReference type="InterPro" id="IPR013563">
    <property type="entry name" value="Oligopep_ABC_C"/>
</dbReference>
<dbReference type="AlphaFoldDB" id="A0A923I0I9"/>
<dbReference type="GO" id="GO:0005524">
    <property type="term" value="F:ATP binding"/>
    <property type="evidence" value="ECO:0007669"/>
    <property type="project" value="UniProtKB-KW"/>
</dbReference>
<evidence type="ECO:0000259" key="16">
    <source>
        <dbReference type="PROSITE" id="PS50893"/>
    </source>
</evidence>
<evidence type="ECO:0000313" key="17">
    <source>
        <dbReference type="EMBL" id="MBC3887878.1"/>
    </source>
</evidence>
<comment type="caution">
    <text evidence="17">The sequence shown here is derived from an EMBL/GenBank/DDBJ whole genome shotgun (WGS) entry which is preliminary data.</text>
</comment>
<dbReference type="EMBL" id="WJBD01000005">
    <property type="protein sequence ID" value="MBC3887878.1"/>
    <property type="molecule type" value="Genomic_DNA"/>
</dbReference>
<evidence type="ECO:0000256" key="8">
    <source>
        <dbReference type="ARBA" id="ARBA00022967"/>
    </source>
</evidence>
<reference evidence="17" key="1">
    <citation type="submission" date="2019-10" db="EMBL/GenBank/DDBJ databases">
        <authorList>
            <person name="Ross D.E."/>
            <person name="Gulliver D."/>
        </authorList>
    </citation>
    <scope>NUCLEOTIDE SEQUENCE</scope>
    <source>
        <strain evidence="17">DER-2019</strain>
    </source>
</reference>
<evidence type="ECO:0000256" key="1">
    <source>
        <dbReference type="ARBA" id="ARBA00004202"/>
    </source>
</evidence>
<dbReference type="PANTHER" id="PTHR43297:SF13">
    <property type="entry name" value="NICKEL ABC TRANSPORTER, ATP-BINDING PROTEIN"/>
    <property type="match status" value="1"/>
</dbReference>
<evidence type="ECO:0000256" key="2">
    <source>
        <dbReference type="ARBA" id="ARBA00005417"/>
    </source>
</evidence>
<dbReference type="GO" id="GO:0005886">
    <property type="term" value="C:plasma membrane"/>
    <property type="evidence" value="ECO:0007669"/>
    <property type="project" value="UniProtKB-SubCell"/>
</dbReference>
<evidence type="ECO:0000256" key="7">
    <source>
        <dbReference type="ARBA" id="ARBA00022840"/>
    </source>
</evidence>
<dbReference type="PROSITE" id="PS00211">
    <property type="entry name" value="ABC_TRANSPORTER_1"/>
    <property type="match status" value="1"/>
</dbReference>
<keyword evidence="5" id="KW-0533">Nickel</keyword>
<keyword evidence="8" id="KW-1278">Translocase</keyword>
<comment type="subunit">
    <text evidence="12">The complex is composed of two ATP-binding proteins (NikD and NikE), two transmembrane proteins (NikB and NikC) and a solute-binding protein (NikA).</text>
</comment>
<protein>
    <recommendedName>
        <fullName evidence="14">Nickel import system ATP-binding protein NikD</fullName>
        <ecNumber evidence="13">7.2.2.11</ecNumber>
    </recommendedName>
</protein>
<keyword evidence="7 17" id="KW-0067">ATP-binding</keyword>
<keyword evidence="18" id="KW-1185">Reference proteome</keyword>
<accession>A0A923I0I9</accession>
<dbReference type="Pfam" id="PF00005">
    <property type="entry name" value="ABC_tran"/>
    <property type="match status" value="1"/>
</dbReference>
<evidence type="ECO:0000256" key="11">
    <source>
        <dbReference type="ARBA" id="ARBA00023136"/>
    </source>
</evidence>
<keyword evidence="10" id="KW-0921">Nickel transport</keyword>
<evidence type="ECO:0000256" key="13">
    <source>
        <dbReference type="ARBA" id="ARBA00039098"/>
    </source>
</evidence>
<dbReference type="NCBIfam" id="TIGR01727">
    <property type="entry name" value="oligo_HPY"/>
    <property type="match status" value="1"/>
</dbReference>
<dbReference type="Proteomes" id="UP000616595">
    <property type="component" value="Unassembled WGS sequence"/>
</dbReference>
<dbReference type="InterPro" id="IPR017871">
    <property type="entry name" value="ABC_transporter-like_CS"/>
</dbReference>
<dbReference type="GO" id="GO:0015413">
    <property type="term" value="F:ABC-type nickel transporter activity"/>
    <property type="evidence" value="ECO:0007669"/>
    <property type="project" value="UniProtKB-EC"/>
</dbReference>
<evidence type="ECO:0000256" key="3">
    <source>
        <dbReference type="ARBA" id="ARBA00022448"/>
    </source>
</evidence>
<gene>
    <name evidence="17" type="ORF">GH810_06100</name>
</gene>
<dbReference type="SUPFAM" id="SSF52540">
    <property type="entry name" value="P-loop containing nucleoside triphosphate hydrolases"/>
    <property type="match status" value="1"/>
</dbReference>
<name>A0A923I0I9_9FIRM</name>
<dbReference type="SMART" id="SM00382">
    <property type="entry name" value="AAA"/>
    <property type="match status" value="1"/>
</dbReference>
<dbReference type="PROSITE" id="PS50893">
    <property type="entry name" value="ABC_TRANSPORTER_2"/>
    <property type="match status" value="1"/>
</dbReference>
<reference evidence="17" key="2">
    <citation type="submission" date="2020-10" db="EMBL/GenBank/DDBJ databases">
        <title>Comparative genomics of the Acetobacterium genus.</title>
        <authorList>
            <person name="Marshall C."/>
            <person name="May H."/>
            <person name="Norman S."/>
        </authorList>
    </citation>
    <scope>NUCLEOTIDE SEQUENCE</scope>
    <source>
        <strain evidence="17">DER-2019</strain>
    </source>
</reference>
<dbReference type="GO" id="GO:0016887">
    <property type="term" value="F:ATP hydrolysis activity"/>
    <property type="evidence" value="ECO:0007669"/>
    <property type="project" value="InterPro"/>
</dbReference>
<dbReference type="Gene3D" id="3.40.50.300">
    <property type="entry name" value="P-loop containing nucleotide triphosphate hydrolases"/>
    <property type="match status" value="1"/>
</dbReference>
<evidence type="ECO:0000256" key="10">
    <source>
        <dbReference type="ARBA" id="ARBA00023112"/>
    </source>
</evidence>